<sequence>MGAENHKPLGQASERFCAMGVYATSASTFELWLLLGLALLGFAMRRFGIPLAPLMIGIVLGPLAETSSRDALLSAEGDPAVFVSSPIAVSIYGLLLVVVIASVVGKVRAHAGRNDPMAAVGRAGGSHTQNIRTVRGGRRRR</sequence>
<gene>
    <name evidence="4" type="ORF">PUW80_12320</name>
</gene>
<comment type="caution">
    <text evidence="4">The sequence shown here is derived from an EMBL/GenBank/DDBJ whole genome shotgun (WGS) entry which is preliminary data.</text>
</comment>
<feature type="transmembrane region" description="Helical" evidence="2">
    <location>
        <begin position="20"/>
        <end position="40"/>
    </location>
</feature>
<accession>A0ABT5SK21</accession>
<keyword evidence="5" id="KW-1185">Reference proteome</keyword>
<name>A0ABT5SK21_9MICO</name>
<reference evidence="4 5" key="1">
    <citation type="submission" date="2023-02" db="EMBL/GenBank/DDBJ databases">
        <title>Study of novel species of the Microbacterium genus.</title>
        <authorList>
            <person name="Arroyo-Herrera I."/>
            <person name="Roman-Ponce B."/>
            <person name="Vasquez-Murrieta M.S."/>
        </authorList>
    </citation>
    <scope>NUCLEOTIDE SEQUENCE [LARGE SCALE GENOMIC DNA]</scope>
    <source>
        <strain evidence="4 5">NE1TT3</strain>
    </source>
</reference>
<dbReference type="InterPro" id="IPR002823">
    <property type="entry name" value="DUF112_TM"/>
</dbReference>
<evidence type="ECO:0000256" key="2">
    <source>
        <dbReference type="SAM" id="Phobius"/>
    </source>
</evidence>
<organism evidence="4 5">
    <name type="scientific">Microbacterium thalli</name>
    <dbReference type="NCBI Taxonomy" id="3027921"/>
    <lineage>
        <taxon>Bacteria</taxon>
        <taxon>Bacillati</taxon>
        <taxon>Actinomycetota</taxon>
        <taxon>Actinomycetes</taxon>
        <taxon>Micrococcales</taxon>
        <taxon>Microbacteriaceae</taxon>
        <taxon>Microbacterium</taxon>
    </lineage>
</organism>
<dbReference type="Pfam" id="PF01970">
    <property type="entry name" value="TctA"/>
    <property type="match status" value="1"/>
</dbReference>
<proteinExistence type="predicted"/>
<evidence type="ECO:0000313" key="4">
    <source>
        <dbReference type="EMBL" id="MDD7963132.1"/>
    </source>
</evidence>
<protein>
    <submittedName>
        <fullName evidence="4">Tripartite tricarboxylate transporter permease</fullName>
    </submittedName>
</protein>
<dbReference type="PANTHER" id="PTHR35342:SF5">
    <property type="entry name" value="TRICARBOXYLIC TRANSPORT PROTEIN"/>
    <property type="match status" value="1"/>
</dbReference>
<dbReference type="EMBL" id="JAQZCI010000003">
    <property type="protein sequence ID" value="MDD7963132.1"/>
    <property type="molecule type" value="Genomic_DNA"/>
</dbReference>
<dbReference type="PANTHER" id="PTHR35342">
    <property type="entry name" value="TRICARBOXYLIC TRANSPORT PROTEIN"/>
    <property type="match status" value="1"/>
</dbReference>
<feature type="domain" description="DUF112" evidence="3">
    <location>
        <begin position="16"/>
        <end position="56"/>
    </location>
</feature>
<dbReference type="Proteomes" id="UP001218170">
    <property type="component" value="Unassembled WGS sequence"/>
</dbReference>
<evidence type="ECO:0000259" key="3">
    <source>
        <dbReference type="Pfam" id="PF01970"/>
    </source>
</evidence>
<evidence type="ECO:0000313" key="5">
    <source>
        <dbReference type="Proteomes" id="UP001218170"/>
    </source>
</evidence>
<keyword evidence="2" id="KW-1133">Transmembrane helix</keyword>
<feature type="transmembrane region" description="Helical" evidence="2">
    <location>
        <begin position="47"/>
        <end position="64"/>
    </location>
</feature>
<dbReference type="RefSeq" id="WP_274264803.1">
    <property type="nucleotide sequence ID" value="NZ_JAQZCI010000003.1"/>
</dbReference>
<evidence type="ECO:0000256" key="1">
    <source>
        <dbReference type="SAM" id="MobiDB-lite"/>
    </source>
</evidence>
<keyword evidence="2" id="KW-0472">Membrane</keyword>
<keyword evidence="2" id="KW-0812">Transmembrane</keyword>
<feature type="transmembrane region" description="Helical" evidence="2">
    <location>
        <begin position="84"/>
        <end position="104"/>
    </location>
</feature>
<feature type="region of interest" description="Disordered" evidence="1">
    <location>
        <begin position="118"/>
        <end position="141"/>
    </location>
</feature>